<organism evidence="3 4">
    <name type="scientific">Algoriphagus alkaliphilus</name>
    <dbReference type="NCBI Taxonomy" id="279824"/>
    <lineage>
        <taxon>Bacteria</taxon>
        <taxon>Pseudomonadati</taxon>
        <taxon>Bacteroidota</taxon>
        <taxon>Cytophagia</taxon>
        <taxon>Cytophagales</taxon>
        <taxon>Cyclobacteriaceae</taxon>
        <taxon>Algoriphagus</taxon>
    </lineage>
</organism>
<evidence type="ECO:0000313" key="4">
    <source>
        <dbReference type="Proteomes" id="UP000198756"/>
    </source>
</evidence>
<feature type="domain" description="Gfo/Idh/MocA-like oxidoreductase N-terminal" evidence="1">
    <location>
        <begin position="44"/>
        <end position="161"/>
    </location>
</feature>
<reference evidence="4" key="1">
    <citation type="submission" date="2016-10" db="EMBL/GenBank/DDBJ databases">
        <authorList>
            <person name="Varghese N."/>
            <person name="Submissions S."/>
        </authorList>
    </citation>
    <scope>NUCLEOTIDE SEQUENCE [LARGE SCALE GENOMIC DNA]</scope>
    <source>
        <strain evidence="4">DSM 22703</strain>
    </source>
</reference>
<dbReference type="InterPro" id="IPR043906">
    <property type="entry name" value="Gfo/Idh/MocA_OxRdtase_bact_C"/>
</dbReference>
<dbReference type="InterPro" id="IPR000683">
    <property type="entry name" value="Gfo/Idh/MocA-like_OxRdtase_N"/>
</dbReference>
<dbReference type="PANTHER" id="PTHR43818">
    <property type="entry name" value="BCDNA.GH03377"/>
    <property type="match status" value="1"/>
</dbReference>
<evidence type="ECO:0000313" key="3">
    <source>
        <dbReference type="EMBL" id="SDA85967.1"/>
    </source>
</evidence>
<dbReference type="EMBL" id="FMXE01000020">
    <property type="protein sequence ID" value="SDA85967.1"/>
    <property type="molecule type" value="Genomic_DNA"/>
</dbReference>
<dbReference type="SUPFAM" id="SSF55347">
    <property type="entry name" value="Glyceraldehyde-3-phosphate dehydrogenase-like, C-terminal domain"/>
    <property type="match status" value="1"/>
</dbReference>
<dbReference type="InterPro" id="IPR050463">
    <property type="entry name" value="Gfo/Idh/MocA_oxidrdct_glycsds"/>
</dbReference>
<dbReference type="InterPro" id="IPR036291">
    <property type="entry name" value="NAD(P)-bd_dom_sf"/>
</dbReference>
<name>A0A1G5YV69_9BACT</name>
<evidence type="ECO:0000259" key="1">
    <source>
        <dbReference type="Pfam" id="PF01408"/>
    </source>
</evidence>
<dbReference type="GO" id="GO:0000166">
    <property type="term" value="F:nucleotide binding"/>
    <property type="evidence" value="ECO:0007669"/>
    <property type="project" value="InterPro"/>
</dbReference>
<dbReference type="Pfam" id="PF19051">
    <property type="entry name" value="GFO_IDH_MocA_C2"/>
    <property type="match status" value="1"/>
</dbReference>
<dbReference type="AlphaFoldDB" id="A0A1G5YV69"/>
<dbReference type="PANTHER" id="PTHR43818:SF3">
    <property type="entry name" value="OXIDOREDUCTASE-RELATED"/>
    <property type="match status" value="1"/>
</dbReference>
<dbReference type="Proteomes" id="UP000198756">
    <property type="component" value="Unassembled WGS sequence"/>
</dbReference>
<protein>
    <submittedName>
        <fullName evidence="3">Oxidoreductase family, NAD-binding Rossmann fold</fullName>
    </submittedName>
</protein>
<dbReference type="Pfam" id="PF01408">
    <property type="entry name" value="GFO_IDH_MocA"/>
    <property type="match status" value="1"/>
</dbReference>
<accession>A0A1G5YV69</accession>
<dbReference type="InterPro" id="IPR006311">
    <property type="entry name" value="TAT_signal"/>
</dbReference>
<dbReference type="STRING" id="279824.SAMN03080617_02853"/>
<dbReference type="OrthoDB" id="9763611at2"/>
<feature type="domain" description="Gfo/Idh/MocA-like oxidoreductase bacterial type C-terminal" evidence="2">
    <location>
        <begin position="216"/>
        <end position="272"/>
    </location>
</feature>
<proteinExistence type="predicted"/>
<dbReference type="RefSeq" id="WP_092731093.1">
    <property type="nucleotide sequence ID" value="NZ_FMXE01000020.1"/>
</dbReference>
<gene>
    <name evidence="3" type="ORF">SAMN03080617_02853</name>
</gene>
<evidence type="ECO:0000259" key="2">
    <source>
        <dbReference type="Pfam" id="PF19051"/>
    </source>
</evidence>
<dbReference type="PROSITE" id="PS51318">
    <property type="entry name" value="TAT"/>
    <property type="match status" value="1"/>
</dbReference>
<sequence>MSTNRRDFLKTGATAALGLSGLTILSPNVFGNSMGYVAPSDKVNLACIGIGNRGNEIIKALDKTGLCNIVALCDVDMGAKQTLEVMNMFPKAKKYQDFRKMFNEIGKEFDAVSIATPDFSHFPVTMMALAEGKHVYVEKPMARTFQEVDLMIAAAKKYPKLATQMGNQGHSEGNYFQFKAWKEAGIIKDVTAITAHMNSRRRWHDWDPKITRFPTAEPVPSTLDWDVWTSQAQPHAFHKDFHNGQWRCWYDFGMGALGDWGAHIIDTAHEFLDLGLPYEVNPTKLSGHNAFFFPMSTTLEFKFPERGSMPPLVITWQDGIDNIPSVPDGYGVSELDPNIPPPSNGMIQPAKLNPGKIIYSKELTFKGGSHGSTLSIIPAEKAKEWESKLPVVPESPSNHFENFLKACKGEEKTRSSFEIAGPLSQVFCLGVMAQQMGVKLEFDRETRQITNNPLANQVLAGMPPRKGWEEFYRV</sequence>
<dbReference type="SUPFAM" id="SSF51735">
    <property type="entry name" value="NAD(P)-binding Rossmann-fold domains"/>
    <property type="match status" value="1"/>
</dbReference>
<dbReference type="Gene3D" id="3.40.50.720">
    <property type="entry name" value="NAD(P)-binding Rossmann-like Domain"/>
    <property type="match status" value="1"/>
</dbReference>
<keyword evidence="4" id="KW-1185">Reference proteome</keyword>